<dbReference type="InterPro" id="IPR023395">
    <property type="entry name" value="MCP_dom_sf"/>
</dbReference>
<feature type="repeat" description="Solcar" evidence="8">
    <location>
        <begin position="148"/>
        <end position="248"/>
    </location>
</feature>
<evidence type="ECO:0000256" key="6">
    <source>
        <dbReference type="ARBA" id="ARBA00022989"/>
    </source>
</evidence>
<protein>
    <submittedName>
        <fullName evidence="10">Mitochondrial carrier</fullName>
    </submittedName>
</protein>
<keyword evidence="7 8" id="KW-0472">Membrane</keyword>
<keyword evidence="4 8" id="KW-0812">Transmembrane</keyword>
<keyword evidence="6" id="KW-1133">Transmembrane helix</keyword>
<evidence type="ECO:0000256" key="1">
    <source>
        <dbReference type="ARBA" id="ARBA00004141"/>
    </source>
</evidence>
<dbReference type="PROSITE" id="PS50920">
    <property type="entry name" value="SOLCAR"/>
    <property type="match status" value="3"/>
</dbReference>
<dbReference type="InterPro" id="IPR050391">
    <property type="entry name" value="Mito_Metabolite_Transporter"/>
</dbReference>
<dbReference type="Gene3D" id="1.50.40.10">
    <property type="entry name" value="Mitochondrial carrier domain"/>
    <property type="match status" value="1"/>
</dbReference>
<evidence type="ECO:0000256" key="9">
    <source>
        <dbReference type="RuleBase" id="RU000488"/>
    </source>
</evidence>
<evidence type="ECO:0000313" key="10">
    <source>
        <dbReference type="EMBL" id="GJE95886.1"/>
    </source>
</evidence>
<evidence type="ECO:0000256" key="4">
    <source>
        <dbReference type="ARBA" id="ARBA00022692"/>
    </source>
</evidence>
<keyword evidence="3 9" id="KW-0813">Transport</keyword>
<organism evidence="10 11">
    <name type="scientific">Phanerochaete sordida</name>
    <dbReference type="NCBI Taxonomy" id="48140"/>
    <lineage>
        <taxon>Eukaryota</taxon>
        <taxon>Fungi</taxon>
        <taxon>Dikarya</taxon>
        <taxon>Basidiomycota</taxon>
        <taxon>Agaricomycotina</taxon>
        <taxon>Agaricomycetes</taxon>
        <taxon>Polyporales</taxon>
        <taxon>Phanerochaetaceae</taxon>
        <taxon>Phanerochaete</taxon>
    </lineage>
</organism>
<dbReference type="InterPro" id="IPR018108">
    <property type="entry name" value="MCP_transmembrane"/>
</dbReference>
<dbReference type="AlphaFoldDB" id="A0A9P3GJ24"/>
<comment type="similarity">
    <text evidence="2 9">Belongs to the mitochondrial carrier (TC 2.A.29) family.</text>
</comment>
<evidence type="ECO:0000256" key="3">
    <source>
        <dbReference type="ARBA" id="ARBA00022448"/>
    </source>
</evidence>
<feature type="repeat" description="Solcar" evidence="8">
    <location>
        <begin position="257"/>
        <end position="342"/>
    </location>
</feature>
<dbReference type="Proteomes" id="UP000703269">
    <property type="component" value="Unassembled WGS sequence"/>
</dbReference>
<dbReference type="GO" id="GO:0016020">
    <property type="term" value="C:membrane"/>
    <property type="evidence" value="ECO:0007669"/>
    <property type="project" value="UniProtKB-SubCell"/>
</dbReference>
<evidence type="ECO:0000313" key="11">
    <source>
        <dbReference type="Proteomes" id="UP000703269"/>
    </source>
</evidence>
<keyword evidence="11" id="KW-1185">Reference proteome</keyword>
<evidence type="ECO:0000256" key="5">
    <source>
        <dbReference type="ARBA" id="ARBA00022737"/>
    </source>
</evidence>
<accession>A0A9P3GJ24</accession>
<name>A0A9P3GJ24_9APHY</name>
<dbReference type="Pfam" id="PF00153">
    <property type="entry name" value="Mito_carr"/>
    <property type="match status" value="3"/>
</dbReference>
<dbReference type="PANTHER" id="PTHR45618">
    <property type="entry name" value="MITOCHONDRIAL DICARBOXYLATE CARRIER-RELATED"/>
    <property type="match status" value="1"/>
</dbReference>
<dbReference type="SUPFAM" id="SSF103506">
    <property type="entry name" value="Mitochondrial carrier"/>
    <property type="match status" value="1"/>
</dbReference>
<evidence type="ECO:0000256" key="2">
    <source>
        <dbReference type="ARBA" id="ARBA00006375"/>
    </source>
</evidence>
<dbReference type="OrthoDB" id="756301at2759"/>
<keyword evidence="5" id="KW-0677">Repeat</keyword>
<proteinExistence type="inferred from homology"/>
<gene>
    <name evidence="10" type="ORF">PsYK624_120770</name>
</gene>
<comment type="caution">
    <text evidence="10">The sequence shown here is derived from an EMBL/GenBank/DDBJ whole genome shotgun (WGS) entry which is preliminary data.</text>
</comment>
<evidence type="ECO:0000256" key="8">
    <source>
        <dbReference type="PROSITE-ProRule" id="PRU00282"/>
    </source>
</evidence>
<feature type="repeat" description="Solcar" evidence="8">
    <location>
        <begin position="30"/>
        <end position="136"/>
    </location>
</feature>
<evidence type="ECO:0000256" key="7">
    <source>
        <dbReference type="ARBA" id="ARBA00023136"/>
    </source>
</evidence>
<comment type="subcellular location">
    <subcellularLocation>
        <location evidence="1">Membrane</location>
        <topology evidence="1">Multi-pass membrane protein</topology>
    </subcellularLocation>
</comment>
<sequence>MSTLTVETVEEKVDVLDRKEARRGKTPSNKEYFMKFVCAAMSNMTASGVSNPQDIIKVRQQLRTQSEASRIMLDDVHSLIVRTVPGAKHNAFWAIGAEMIRTEGPLSLTKGFTASMLREIVYSGLRLGAYEFFKDKLYSASKGALTREGITLKVLAATCSASIGSALANPADVIKVRMQAHYPNGSPYRNTRHAFATVFREGMHSPAAKGFPVLGGFRALWRGVEATTVRGVVLTISQVCSYDQIKQVLKSHDIMQEGLPLHLTASLFAGLFCSITSNPVDVVKVRLMTDKNRQLNGVVHCVKTILVNEGPMAFYKGFSMCWGRLGTHTIVSFLTFEKLRQLFGIDPM</sequence>
<dbReference type="EMBL" id="BPQB01000053">
    <property type="protein sequence ID" value="GJE95886.1"/>
    <property type="molecule type" value="Genomic_DNA"/>
</dbReference>
<reference evidence="10 11" key="1">
    <citation type="submission" date="2021-08" db="EMBL/GenBank/DDBJ databases">
        <title>Draft Genome Sequence of Phanerochaete sordida strain YK-624.</title>
        <authorList>
            <person name="Mori T."/>
            <person name="Dohra H."/>
            <person name="Suzuki T."/>
            <person name="Kawagishi H."/>
            <person name="Hirai H."/>
        </authorList>
    </citation>
    <scope>NUCLEOTIDE SEQUENCE [LARGE SCALE GENOMIC DNA]</scope>
    <source>
        <strain evidence="10 11">YK-624</strain>
    </source>
</reference>